<dbReference type="AlphaFoldDB" id="A0A329T0N3"/>
<evidence type="ECO:0000313" key="4">
    <source>
        <dbReference type="EMBL" id="KAG2941072.1"/>
    </source>
</evidence>
<dbReference type="Proteomes" id="UP000697107">
    <property type="component" value="Unassembled WGS sequence"/>
</dbReference>
<sequence length="72" mass="7265">MSIASDLFGGIIAAVLGTSFTGCTIGCSSLFWGFESFATAAFVLASVDSVVENANLAFFFGFCSDGTAAAGF</sequence>
<evidence type="ECO:0000313" key="3">
    <source>
        <dbReference type="EMBL" id="KAG2911412.1"/>
    </source>
</evidence>
<accession>A0A329T0N3</accession>
<dbReference type="EMBL" id="MJFZ01000030">
    <property type="protein sequence ID" value="RAW41442.1"/>
    <property type="molecule type" value="Genomic_DNA"/>
</dbReference>
<dbReference type="EMBL" id="RCMI01000424">
    <property type="protein sequence ID" value="KAG2911412.1"/>
    <property type="molecule type" value="Genomic_DNA"/>
</dbReference>
<keyword evidence="1" id="KW-0812">Transmembrane</keyword>
<comment type="caution">
    <text evidence="7">The sequence shown here is derived from an EMBL/GenBank/DDBJ whole genome shotgun (WGS) entry which is preliminary data.</text>
</comment>
<dbReference type="Proteomes" id="UP000736787">
    <property type="component" value="Unassembled WGS sequence"/>
</dbReference>
<organism evidence="7 8">
    <name type="scientific">Phytophthora cactorum</name>
    <dbReference type="NCBI Taxonomy" id="29920"/>
    <lineage>
        <taxon>Eukaryota</taxon>
        <taxon>Sar</taxon>
        <taxon>Stramenopiles</taxon>
        <taxon>Oomycota</taxon>
        <taxon>Peronosporomycetes</taxon>
        <taxon>Peronosporales</taxon>
        <taxon>Peronosporaceae</taxon>
        <taxon>Phytophthora</taxon>
    </lineage>
</organism>
<keyword evidence="1" id="KW-1133">Transmembrane helix</keyword>
<gene>
    <name evidence="7" type="ORF">PC110_g2365</name>
    <name evidence="2" type="ORF">PC113_g9997</name>
    <name evidence="3" type="ORF">PC115_g12568</name>
    <name evidence="4" type="ORF">PC117_g10336</name>
    <name evidence="5" type="ORF">PC118_g9149</name>
    <name evidence="6" type="ORF">PC129_g11716</name>
</gene>
<evidence type="ECO:0000313" key="6">
    <source>
        <dbReference type="EMBL" id="KAG3217457.1"/>
    </source>
</evidence>
<proteinExistence type="predicted"/>
<evidence type="ECO:0000313" key="5">
    <source>
        <dbReference type="EMBL" id="KAG2983906.1"/>
    </source>
</evidence>
<dbReference type="VEuPathDB" id="FungiDB:PC110_g2365"/>
<dbReference type="Proteomes" id="UP000760860">
    <property type="component" value="Unassembled WGS sequence"/>
</dbReference>
<keyword evidence="1" id="KW-0472">Membrane</keyword>
<dbReference type="Proteomes" id="UP000735874">
    <property type="component" value="Unassembled WGS sequence"/>
</dbReference>
<protein>
    <submittedName>
        <fullName evidence="7">Uncharacterized protein</fullName>
    </submittedName>
</protein>
<evidence type="ECO:0000313" key="2">
    <source>
        <dbReference type="EMBL" id="KAG2858229.1"/>
    </source>
</evidence>
<name>A0A329T0N3_9STRA</name>
<dbReference type="EMBL" id="RCML01000246">
    <property type="protein sequence ID" value="KAG2983906.1"/>
    <property type="molecule type" value="Genomic_DNA"/>
</dbReference>
<reference evidence="7 8" key="1">
    <citation type="submission" date="2018-01" db="EMBL/GenBank/DDBJ databases">
        <title>Draft genome of the strawberry crown rot pathogen Phytophthora cactorum.</title>
        <authorList>
            <person name="Armitage A.D."/>
            <person name="Lysoe E."/>
            <person name="Nellist C.F."/>
            <person name="Harrison R.J."/>
            <person name="Brurberg M.B."/>
        </authorList>
    </citation>
    <scope>NUCLEOTIDE SEQUENCE [LARGE SCALE GENOMIC DNA]</scope>
    <source>
        <strain evidence="7 8">10300</strain>
    </source>
</reference>
<reference evidence="2" key="2">
    <citation type="submission" date="2018-10" db="EMBL/GenBank/DDBJ databases">
        <title>Effector identification in a new, highly contiguous assembly of the strawberry crown rot pathogen Phytophthora cactorum.</title>
        <authorList>
            <person name="Armitage A.D."/>
            <person name="Nellist C.F."/>
            <person name="Bates H."/>
            <person name="Vickerstaff R.J."/>
            <person name="Harrison R.J."/>
        </authorList>
    </citation>
    <scope>NUCLEOTIDE SEQUENCE</scope>
    <source>
        <strain evidence="2">15-7</strain>
        <strain evidence="3">4032</strain>
        <strain evidence="4">4040</strain>
        <strain evidence="5">P415</strain>
        <strain evidence="6">P421</strain>
    </source>
</reference>
<evidence type="ECO:0000313" key="8">
    <source>
        <dbReference type="Proteomes" id="UP000251314"/>
    </source>
</evidence>
<dbReference type="EMBL" id="RCMV01000420">
    <property type="protein sequence ID" value="KAG3217457.1"/>
    <property type="molecule type" value="Genomic_DNA"/>
</dbReference>
<dbReference type="EMBL" id="RCMG01000260">
    <property type="protein sequence ID" value="KAG2858229.1"/>
    <property type="molecule type" value="Genomic_DNA"/>
</dbReference>
<feature type="transmembrane region" description="Helical" evidence="1">
    <location>
        <begin position="7"/>
        <end position="34"/>
    </location>
</feature>
<dbReference type="Proteomes" id="UP000774804">
    <property type="component" value="Unassembled WGS sequence"/>
</dbReference>
<evidence type="ECO:0000256" key="1">
    <source>
        <dbReference type="SAM" id="Phobius"/>
    </source>
</evidence>
<evidence type="ECO:0000313" key="7">
    <source>
        <dbReference type="EMBL" id="RAW41442.1"/>
    </source>
</evidence>
<dbReference type="OrthoDB" id="95995at2759"/>
<dbReference type="Proteomes" id="UP000251314">
    <property type="component" value="Unassembled WGS sequence"/>
</dbReference>
<keyword evidence="8" id="KW-1185">Reference proteome</keyword>
<dbReference type="EMBL" id="RCMK01000250">
    <property type="protein sequence ID" value="KAG2941072.1"/>
    <property type="molecule type" value="Genomic_DNA"/>
</dbReference>